<reference evidence="2 3" key="1">
    <citation type="submission" date="2019-03" db="EMBL/GenBank/DDBJ databases">
        <title>First draft genome of Liparis tanakae, snailfish: a comprehensive survey of snailfish specific genes.</title>
        <authorList>
            <person name="Kim W."/>
            <person name="Song I."/>
            <person name="Jeong J.-H."/>
            <person name="Kim D."/>
            <person name="Kim S."/>
            <person name="Ryu S."/>
            <person name="Song J.Y."/>
            <person name="Lee S.K."/>
        </authorList>
    </citation>
    <scope>NUCLEOTIDE SEQUENCE [LARGE SCALE GENOMIC DNA]</scope>
    <source>
        <tissue evidence="2">Muscle</tissue>
    </source>
</reference>
<feature type="compositionally biased region" description="Basic and acidic residues" evidence="1">
    <location>
        <begin position="9"/>
        <end position="32"/>
    </location>
</feature>
<accession>A0A4Z2GMS9</accession>
<evidence type="ECO:0000313" key="3">
    <source>
        <dbReference type="Proteomes" id="UP000314294"/>
    </source>
</evidence>
<dbReference type="EMBL" id="SRLO01000496">
    <property type="protein sequence ID" value="TNN54094.1"/>
    <property type="molecule type" value="Genomic_DNA"/>
</dbReference>
<name>A0A4Z2GMS9_9TELE</name>
<gene>
    <name evidence="2" type="ORF">EYF80_035715</name>
</gene>
<keyword evidence="3" id="KW-1185">Reference proteome</keyword>
<proteinExistence type="predicted"/>
<protein>
    <submittedName>
        <fullName evidence="2">Uncharacterized protein</fullName>
    </submittedName>
</protein>
<dbReference type="AlphaFoldDB" id="A0A4Z2GMS9"/>
<organism evidence="2 3">
    <name type="scientific">Liparis tanakae</name>
    <name type="common">Tanaka's snailfish</name>
    <dbReference type="NCBI Taxonomy" id="230148"/>
    <lineage>
        <taxon>Eukaryota</taxon>
        <taxon>Metazoa</taxon>
        <taxon>Chordata</taxon>
        <taxon>Craniata</taxon>
        <taxon>Vertebrata</taxon>
        <taxon>Euteleostomi</taxon>
        <taxon>Actinopterygii</taxon>
        <taxon>Neopterygii</taxon>
        <taxon>Teleostei</taxon>
        <taxon>Neoteleostei</taxon>
        <taxon>Acanthomorphata</taxon>
        <taxon>Eupercaria</taxon>
        <taxon>Perciformes</taxon>
        <taxon>Cottioidei</taxon>
        <taxon>Cottales</taxon>
        <taxon>Liparidae</taxon>
        <taxon>Liparis</taxon>
    </lineage>
</organism>
<sequence length="158" mass="17648">MHFLGLDSSEPRRAIKPRSREPITSRGQRGEDDGGVEENVVTELLEERRSVRYPITRKPFPPSICSCIATELFSSSTRNASRLSEEREQDLDASYRVDGTVDGVGNNGLHVLWDRQGLVSEESRLTCSMSACGEWTKMEEFSLGDDSRHSWASVALAL</sequence>
<evidence type="ECO:0000256" key="1">
    <source>
        <dbReference type="SAM" id="MobiDB-lite"/>
    </source>
</evidence>
<dbReference type="Proteomes" id="UP000314294">
    <property type="component" value="Unassembled WGS sequence"/>
</dbReference>
<feature type="region of interest" description="Disordered" evidence="1">
    <location>
        <begin position="1"/>
        <end position="37"/>
    </location>
</feature>
<comment type="caution">
    <text evidence="2">The sequence shown here is derived from an EMBL/GenBank/DDBJ whole genome shotgun (WGS) entry which is preliminary data.</text>
</comment>
<evidence type="ECO:0000313" key="2">
    <source>
        <dbReference type="EMBL" id="TNN54094.1"/>
    </source>
</evidence>